<accession>A0A8X8X8E1</accession>
<dbReference type="Gene3D" id="3.80.10.10">
    <property type="entry name" value="Ribonuclease Inhibitor"/>
    <property type="match status" value="1"/>
</dbReference>
<dbReference type="Proteomes" id="UP000298416">
    <property type="component" value="Unassembled WGS sequence"/>
</dbReference>
<dbReference type="PANTHER" id="PTHR38926:SF82">
    <property type="entry name" value="F-BOX DOMAIN-CONTAINING PROTEIN"/>
    <property type="match status" value="1"/>
</dbReference>
<comment type="caution">
    <text evidence="2">The sequence shown here is derived from an EMBL/GenBank/DDBJ whole genome shotgun (WGS) entry which is preliminary data.</text>
</comment>
<evidence type="ECO:0000259" key="1">
    <source>
        <dbReference type="Pfam" id="PF24758"/>
    </source>
</evidence>
<proteinExistence type="predicted"/>
<evidence type="ECO:0000313" key="2">
    <source>
        <dbReference type="EMBL" id="KAG6407161.1"/>
    </source>
</evidence>
<gene>
    <name evidence="2" type="ORF">SASPL_130145</name>
</gene>
<keyword evidence="3" id="KW-1185">Reference proteome</keyword>
<dbReference type="OrthoDB" id="1741825at2759"/>
<dbReference type="InterPro" id="IPR032675">
    <property type="entry name" value="LRR_dom_sf"/>
</dbReference>
<reference evidence="2" key="2">
    <citation type="submission" date="2020-08" db="EMBL/GenBank/DDBJ databases">
        <title>Plant Genome Project.</title>
        <authorList>
            <person name="Zhang R.-G."/>
        </authorList>
    </citation>
    <scope>NUCLEOTIDE SEQUENCE</scope>
    <source>
        <strain evidence="2">Huo1</strain>
        <tissue evidence="2">Leaf</tissue>
    </source>
</reference>
<protein>
    <recommendedName>
        <fullName evidence="1">F-box/LRR-repeat protein 15/At3g58940/PEG3-like LRR domain-containing protein</fullName>
    </recommendedName>
</protein>
<sequence length="157" mass="17892">MDSSFTLEDVETIGISCPMLKSFTFTNSQTYIVDFSEHAVAIGKTMPNLCHLRLFKLRIENKGLEAILDGCPILESLHLLQCSDFHLQGGLGKRCYDQIKDLILDSYSSESEIDQADYYWDDDNDSSYSRYDIGNYDPFSVFPGDLSDDYVSDPDFY</sequence>
<name>A0A8X8X8E1_SALSN</name>
<reference evidence="2" key="1">
    <citation type="submission" date="2018-01" db="EMBL/GenBank/DDBJ databases">
        <authorList>
            <person name="Mao J.F."/>
        </authorList>
    </citation>
    <scope>NUCLEOTIDE SEQUENCE</scope>
    <source>
        <strain evidence="2">Huo1</strain>
        <tissue evidence="2">Leaf</tissue>
    </source>
</reference>
<dbReference type="PANTHER" id="PTHR38926">
    <property type="entry name" value="F-BOX DOMAIN CONTAINING PROTEIN, EXPRESSED"/>
    <property type="match status" value="1"/>
</dbReference>
<organism evidence="2">
    <name type="scientific">Salvia splendens</name>
    <name type="common">Scarlet sage</name>
    <dbReference type="NCBI Taxonomy" id="180675"/>
    <lineage>
        <taxon>Eukaryota</taxon>
        <taxon>Viridiplantae</taxon>
        <taxon>Streptophyta</taxon>
        <taxon>Embryophyta</taxon>
        <taxon>Tracheophyta</taxon>
        <taxon>Spermatophyta</taxon>
        <taxon>Magnoliopsida</taxon>
        <taxon>eudicotyledons</taxon>
        <taxon>Gunneridae</taxon>
        <taxon>Pentapetalae</taxon>
        <taxon>asterids</taxon>
        <taxon>lamiids</taxon>
        <taxon>Lamiales</taxon>
        <taxon>Lamiaceae</taxon>
        <taxon>Nepetoideae</taxon>
        <taxon>Mentheae</taxon>
        <taxon>Salviinae</taxon>
        <taxon>Salvia</taxon>
        <taxon>Salvia subgen. Calosphace</taxon>
        <taxon>core Calosphace</taxon>
    </lineage>
</organism>
<evidence type="ECO:0000313" key="3">
    <source>
        <dbReference type="Proteomes" id="UP000298416"/>
    </source>
</evidence>
<feature type="domain" description="F-box/LRR-repeat protein 15/At3g58940/PEG3-like LRR" evidence="1">
    <location>
        <begin position="20"/>
        <end position="83"/>
    </location>
</feature>
<dbReference type="SUPFAM" id="SSF52047">
    <property type="entry name" value="RNI-like"/>
    <property type="match status" value="1"/>
</dbReference>
<dbReference type="AlphaFoldDB" id="A0A8X8X8E1"/>
<dbReference type="Pfam" id="PF24758">
    <property type="entry name" value="LRR_At5g56370"/>
    <property type="match status" value="1"/>
</dbReference>
<dbReference type="InterPro" id="IPR055411">
    <property type="entry name" value="LRR_FXL15/At3g58940/PEG3-like"/>
</dbReference>
<dbReference type="EMBL" id="PNBA02000011">
    <property type="protein sequence ID" value="KAG6407161.1"/>
    <property type="molecule type" value="Genomic_DNA"/>
</dbReference>